<sequence length="253" mass="27257">MDFIAMPRLGVVVPPENPTAEPEFNRLAGSAAHVYAARFPATAANGLHATLESWNEALPGTLAQFGGMRLDAAVVACSASHYLLSPHGDRAFCDRLSRHTGFPVQSSTQAILAACEALDVRRLTLVSPYEPWLTETSRTFWRQAGLDVAGVVRVPAGDRFDPYRVTTADILAQVGRHRLDDDAALLFTGTGMATLPAMRALAEHTDQVLLSSNLAAAWWALRVLGKEADHPLLRRLATPSAVAAGSSQPRPNW</sequence>
<dbReference type="Proteomes" id="UP000619479">
    <property type="component" value="Unassembled WGS sequence"/>
</dbReference>
<dbReference type="PANTHER" id="PTHR40267:SF1">
    <property type="entry name" value="BLR3294 PROTEIN"/>
    <property type="match status" value="1"/>
</dbReference>
<accession>A0A919IGY4</accession>
<dbReference type="PANTHER" id="PTHR40267">
    <property type="entry name" value="BLR3294 PROTEIN"/>
    <property type="match status" value="1"/>
</dbReference>
<dbReference type="InterPro" id="IPR026286">
    <property type="entry name" value="MaiA/AMDase"/>
</dbReference>
<comment type="caution">
    <text evidence="1">The sequence shown here is derived from an EMBL/GenBank/DDBJ whole genome shotgun (WGS) entry which is preliminary data.</text>
</comment>
<dbReference type="AlphaFoldDB" id="A0A919IGY4"/>
<keyword evidence="2" id="KW-1185">Reference proteome</keyword>
<proteinExistence type="predicted"/>
<gene>
    <name evidence="1" type="ORF">Acy02nite_28470</name>
</gene>
<dbReference type="EMBL" id="BOMH01000019">
    <property type="protein sequence ID" value="GID64966.1"/>
    <property type="molecule type" value="Genomic_DNA"/>
</dbReference>
<dbReference type="Pfam" id="PF17645">
    <property type="entry name" value="Amdase"/>
    <property type="match status" value="1"/>
</dbReference>
<evidence type="ECO:0000313" key="1">
    <source>
        <dbReference type="EMBL" id="GID64966.1"/>
    </source>
</evidence>
<evidence type="ECO:0008006" key="3">
    <source>
        <dbReference type="Google" id="ProtNLM"/>
    </source>
</evidence>
<dbReference type="InterPro" id="IPR053714">
    <property type="entry name" value="Iso_Racemase_Enz_sf"/>
</dbReference>
<dbReference type="Gene3D" id="3.40.50.12500">
    <property type="match status" value="1"/>
</dbReference>
<name>A0A919IGY4_9ACTN</name>
<reference evidence="1" key="1">
    <citation type="submission" date="2021-01" db="EMBL/GenBank/DDBJ databases">
        <title>Whole genome shotgun sequence of Actinoplanes cyaneus NBRC 14990.</title>
        <authorList>
            <person name="Komaki H."/>
            <person name="Tamura T."/>
        </authorList>
    </citation>
    <scope>NUCLEOTIDE SEQUENCE</scope>
    <source>
        <strain evidence="1">NBRC 14990</strain>
    </source>
</reference>
<protein>
    <recommendedName>
        <fullName evidence="3">Arylmalonate decarboxylase</fullName>
    </recommendedName>
</protein>
<dbReference type="RefSeq" id="WP_203740684.1">
    <property type="nucleotide sequence ID" value="NZ_BAAAUC010000091.1"/>
</dbReference>
<evidence type="ECO:0000313" key="2">
    <source>
        <dbReference type="Proteomes" id="UP000619479"/>
    </source>
</evidence>
<organism evidence="1 2">
    <name type="scientific">Actinoplanes cyaneus</name>
    <dbReference type="NCBI Taxonomy" id="52696"/>
    <lineage>
        <taxon>Bacteria</taxon>
        <taxon>Bacillati</taxon>
        <taxon>Actinomycetota</taxon>
        <taxon>Actinomycetes</taxon>
        <taxon>Micromonosporales</taxon>
        <taxon>Micromonosporaceae</taxon>
        <taxon>Actinoplanes</taxon>
    </lineage>
</organism>